<dbReference type="InterPro" id="IPR009100">
    <property type="entry name" value="AcylCoA_DH/oxidase_NM_dom_sf"/>
</dbReference>
<evidence type="ECO:0000256" key="2">
    <source>
        <dbReference type="ARBA" id="ARBA00022827"/>
    </source>
</evidence>
<evidence type="ECO:0000259" key="5">
    <source>
        <dbReference type="Pfam" id="PF03241"/>
    </source>
</evidence>
<keyword evidence="2 4" id="KW-0274">FAD</keyword>
<proteinExistence type="predicted"/>
<keyword evidence="7" id="KW-0503">Monooxygenase</keyword>
<accession>A0A239F0S9</accession>
<dbReference type="Gene3D" id="1.10.3140.10">
    <property type="entry name" value="4-hydroxybutyryl-coa dehydratase, domain 1"/>
    <property type="match status" value="1"/>
</dbReference>
<reference evidence="8" key="1">
    <citation type="submission" date="2017-06" db="EMBL/GenBank/DDBJ databases">
        <authorList>
            <person name="Varghese N."/>
            <person name="Submissions S."/>
        </authorList>
    </citation>
    <scope>NUCLEOTIDE SEQUENCE [LARGE SCALE GENOMIC DNA]</scope>
    <source>
        <strain evidence="8">DSM 22348</strain>
    </source>
</reference>
<keyword evidence="8" id="KW-1185">Reference proteome</keyword>
<feature type="binding site" evidence="4">
    <location>
        <position position="188"/>
    </location>
    <ligand>
        <name>FAD</name>
        <dbReference type="ChEBI" id="CHEBI:57692"/>
    </ligand>
</feature>
<dbReference type="Pfam" id="PF03241">
    <property type="entry name" value="HpaB"/>
    <property type="match status" value="1"/>
</dbReference>
<dbReference type="GO" id="GO:0004497">
    <property type="term" value="F:monooxygenase activity"/>
    <property type="evidence" value="ECO:0007669"/>
    <property type="project" value="UniProtKB-KW"/>
</dbReference>
<protein>
    <submittedName>
        <fullName evidence="7">4-hydroxyphenylacetate 3-monooxygenase</fullName>
    </submittedName>
</protein>
<dbReference type="STRING" id="1215104.GCA_000730585_00811"/>
<evidence type="ECO:0000256" key="4">
    <source>
        <dbReference type="PIRSR" id="PIRSR000331-2"/>
    </source>
</evidence>
<dbReference type="InterPro" id="IPR046373">
    <property type="entry name" value="Acyl-CoA_Oxase/DH_mid-dom_sf"/>
</dbReference>
<gene>
    <name evidence="7" type="ORF">SAMN05444352_10968</name>
</gene>
<dbReference type="InterPro" id="IPR024719">
    <property type="entry name" value="HpaB/PvcC/4-BUDH_C"/>
</dbReference>
<dbReference type="InterPro" id="IPR036250">
    <property type="entry name" value="AcylCo_DH-like_C"/>
</dbReference>
<dbReference type="Gene3D" id="1.20.140.10">
    <property type="entry name" value="Butyryl-CoA Dehydrogenase, subunit A, domain 3"/>
    <property type="match status" value="1"/>
</dbReference>
<evidence type="ECO:0000256" key="1">
    <source>
        <dbReference type="ARBA" id="ARBA00022630"/>
    </source>
</evidence>
<feature type="binding site" evidence="4">
    <location>
        <begin position="151"/>
        <end position="154"/>
    </location>
    <ligand>
        <name>FAD</name>
        <dbReference type="ChEBI" id="CHEBI:57692"/>
    </ligand>
</feature>
<dbReference type="Pfam" id="PF11794">
    <property type="entry name" value="HpaB_N"/>
    <property type="match status" value="1"/>
</dbReference>
<evidence type="ECO:0000259" key="6">
    <source>
        <dbReference type="Pfam" id="PF11794"/>
    </source>
</evidence>
<dbReference type="SUPFAM" id="SSF56645">
    <property type="entry name" value="Acyl-CoA dehydrogenase NM domain-like"/>
    <property type="match status" value="1"/>
</dbReference>
<feature type="domain" description="HpaB/PvcC/4-BUDH C-terminal" evidence="5">
    <location>
        <begin position="279"/>
        <end position="477"/>
    </location>
</feature>
<dbReference type="PANTHER" id="PTHR36117:SF3">
    <property type="entry name" value="4-HYDROXYPHENYLACETATE 3-MONOOXYGENASE-RELATED"/>
    <property type="match status" value="1"/>
</dbReference>
<evidence type="ECO:0000256" key="3">
    <source>
        <dbReference type="ARBA" id="ARBA00023002"/>
    </source>
</evidence>
<evidence type="ECO:0000313" key="8">
    <source>
        <dbReference type="Proteomes" id="UP000198407"/>
    </source>
</evidence>
<dbReference type="SUPFAM" id="SSF47203">
    <property type="entry name" value="Acyl-CoA dehydrogenase C-terminal domain-like"/>
    <property type="match status" value="1"/>
</dbReference>
<dbReference type="GO" id="GO:0016627">
    <property type="term" value="F:oxidoreductase activity, acting on the CH-CH group of donors"/>
    <property type="evidence" value="ECO:0007669"/>
    <property type="project" value="InterPro"/>
</dbReference>
<dbReference type="InterPro" id="IPR004925">
    <property type="entry name" value="HpaB/PvcC/4-BUDH"/>
</dbReference>
<keyword evidence="3" id="KW-0560">Oxidoreductase</keyword>
<dbReference type="EMBL" id="FZOL01000009">
    <property type="protein sequence ID" value="SNS50620.1"/>
    <property type="molecule type" value="Genomic_DNA"/>
</dbReference>
<dbReference type="PANTHER" id="PTHR36117">
    <property type="entry name" value="4-HYDROXYPHENYLACETATE 3-MONOOXYGENASE-RELATED"/>
    <property type="match status" value="1"/>
</dbReference>
<evidence type="ECO:0000313" key="7">
    <source>
        <dbReference type="EMBL" id="SNS50620.1"/>
    </source>
</evidence>
<sequence>MIKTSAQHIASLRDGRNVFINGERVEDVTCHPAFANSVTWLSKLYDYQHDNLELMTTVDPLTGERYNRIWQLPRSHAELKQRRMALEAWTGLSCGFLGRAPDHVASCISGMVMGIERFERYDKVRAQNLLDYYHYARDNDLYLTYVIINPQADRSKSTGEQKDAFLTAGIAAEDESGLTIRGAKMLATGGIMANEVLVTCLQPLKKGEEEQYAVSFAIPMNAPGLKILSRKSYEEHNKSVFQNPLSSRFDENDALLYFDDVKVPWERVFVHRDTEMCMAQFHETPAHVYQNYQAQVRLMVKMRFLAGVAYRTAEMNGIIALPQVREILGQIAAEAAISESFVNGMESKGQQVGEYFVPDRHLLYAAQVIAQQLYPNFIARLRDLAGGGVIMLPSSTQDFANPEMRALIEKTQQSPIANAEQRVKFFNLAWDAIGSEFASRHTQYEMFYSGATFVTKGSSFRTFDWKRSASLLDAFAGQYELQDEI</sequence>
<dbReference type="PIRSF" id="PIRSF000331">
    <property type="entry name" value="HpaA_HpaB"/>
    <property type="match status" value="1"/>
</dbReference>
<dbReference type="InterPro" id="IPR024674">
    <property type="entry name" value="HpaB/PvcC/4-BUDH_N"/>
</dbReference>
<organism evidence="7 8">
    <name type="scientific">Pseudomonas japonica</name>
    <dbReference type="NCBI Taxonomy" id="256466"/>
    <lineage>
        <taxon>Bacteria</taxon>
        <taxon>Pseudomonadati</taxon>
        <taxon>Pseudomonadota</taxon>
        <taxon>Gammaproteobacteria</taxon>
        <taxon>Pseudomonadales</taxon>
        <taxon>Pseudomonadaceae</taxon>
        <taxon>Pseudomonas</taxon>
    </lineage>
</organism>
<dbReference type="RefSeq" id="WP_042129065.1">
    <property type="nucleotide sequence ID" value="NZ_FZOL01000009.1"/>
</dbReference>
<keyword evidence="1" id="KW-0285">Flavoprotein</keyword>
<name>A0A239F0S9_9PSED</name>
<feature type="domain" description="HpaB/PvcC/4-BUDH N-terminal" evidence="6">
    <location>
        <begin position="4"/>
        <end position="270"/>
    </location>
</feature>
<dbReference type="AlphaFoldDB" id="A0A239F0S9"/>
<dbReference type="OrthoDB" id="7233724at2"/>
<dbReference type="Gene3D" id="2.40.110.10">
    <property type="entry name" value="Butyryl-CoA Dehydrogenase, subunit A, domain 2"/>
    <property type="match status" value="1"/>
</dbReference>
<dbReference type="Proteomes" id="UP000198407">
    <property type="component" value="Unassembled WGS sequence"/>
</dbReference>